<accession>A0A9W8ZLB4</accession>
<dbReference type="EMBL" id="JAPEVA010000005">
    <property type="protein sequence ID" value="KAJ4411528.1"/>
    <property type="molecule type" value="Genomic_DNA"/>
</dbReference>
<comment type="caution">
    <text evidence="1">The sequence shown here is derived from an EMBL/GenBank/DDBJ whole genome shotgun (WGS) entry which is preliminary data.</text>
</comment>
<evidence type="ECO:0000313" key="2">
    <source>
        <dbReference type="Proteomes" id="UP001140510"/>
    </source>
</evidence>
<reference evidence="1" key="1">
    <citation type="submission" date="2022-10" db="EMBL/GenBank/DDBJ databases">
        <title>Tapping the CABI collections for fungal endophytes: first genome assemblies for Collariella, Neodidymelliopsis, Ascochyta clinopodiicola, Didymella pomorum, Didymosphaeria variabile, Neocosmospora piperis and Neocucurbitaria cava.</title>
        <authorList>
            <person name="Hill R."/>
        </authorList>
    </citation>
    <scope>NUCLEOTIDE SEQUENCE</scope>
    <source>
        <strain evidence="1">IMI 355091</strain>
    </source>
</reference>
<dbReference type="Proteomes" id="UP001140510">
    <property type="component" value="Unassembled WGS sequence"/>
</dbReference>
<proteinExistence type="predicted"/>
<protein>
    <submittedName>
        <fullName evidence="1">Uncharacterized protein</fullName>
    </submittedName>
</protein>
<sequence>MNKDGIPLLDYALRALRLTYIAMPYHSTRHDPSVDVEMVKLILACHAHPNEQVILNNGETVWVLFLIYIETADEVASGSLIDAWFQVTVLDVIDGDSETRPRRWK</sequence>
<name>A0A9W8ZLB4_9PLEO</name>
<evidence type="ECO:0000313" key="1">
    <source>
        <dbReference type="EMBL" id="KAJ4411528.1"/>
    </source>
</evidence>
<dbReference type="AlphaFoldDB" id="A0A9W8ZLB4"/>
<dbReference type="OrthoDB" id="443402at2759"/>
<gene>
    <name evidence="1" type="ORF">N0V91_001312</name>
</gene>
<keyword evidence="2" id="KW-1185">Reference proteome</keyword>
<organism evidence="1 2">
    <name type="scientific">Didymella pomorum</name>
    <dbReference type="NCBI Taxonomy" id="749634"/>
    <lineage>
        <taxon>Eukaryota</taxon>
        <taxon>Fungi</taxon>
        <taxon>Dikarya</taxon>
        <taxon>Ascomycota</taxon>
        <taxon>Pezizomycotina</taxon>
        <taxon>Dothideomycetes</taxon>
        <taxon>Pleosporomycetidae</taxon>
        <taxon>Pleosporales</taxon>
        <taxon>Pleosporineae</taxon>
        <taxon>Didymellaceae</taxon>
        <taxon>Didymella</taxon>
    </lineage>
</organism>